<dbReference type="RefSeq" id="WP_330485055.1">
    <property type="nucleotide sequence ID" value="NZ_JAZBJZ010000085.1"/>
</dbReference>
<dbReference type="Proteomes" id="UP001333818">
    <property type="component" value="Unassembled WGS sequence"/>
</dbReference>
<dbReference type="PANTHER" id="PTHR43575">
    <property type="entry name" value="PROTEIN ABCI7, CHLOROPLASTIC"/>
    <property type="match status" value="1"/>
</dbReference>
<evidence type="ECO:0000259" key="3">
    <source>
        <dbReference type="Pfam" id="PF19295"/>
    </source>
</evidence>
<feature type="domain" description="SUF system FeS cluster assembly SufBD N-terminal" evidence="3">
    <location>
        <begin position="28"/>
        <end position="207"/>
    </location>
</feature>
<evidence type="ECO:0000256" key="1">
    <source>
        <dbReference type="ARBA" id="ARBA00043967"/>
    </source>
</evidence>
<organism evidence="4 5">
    <name type="scientific">Tumidithrix elongata BACA0141</name>
    <dbReference type="NCBI Taxonomy" id="2716417"/>
    <lineage>
        <taxon>Bacteria</taxon>
        <taxon>Bacillati</taxon>
        <taxon>Cyanobacteriota</taxon>
        <taxon>Cyanophyceae</taxon>
        <taxon>Pseudanabaenales</taxon>
        <taxon>Pseudanabaenaceae</taxon>
        <taxon>Tumidithrix</taxon>
        <taxon>Tumidithrix elongata</taxon>
    </lineage>
</organism>
<name>A0AAW9Q6Q3_9CYAN</name>
<dbReference type="AlphaFoldDB" id="A0AAW9Q6Q3"/>
<evidence type="ECO:0000259" key="2">
    <source>
        <dbReference type="Pfam" id="PF01458"/>
    </source>
</evidence>
<comment type="similarity">
    <text evidence="1">Belongs to the iron-sulfur cluster assembly SufBD family.</text>
</comment>
<dbReference type="InterPro" id="IPR037284">
    <property type="entry name" value="SUF_FeS_clus_asmbl_SufBD_sf"/>
</dbReference>
<dbReference type="InterPro" id="IPR011542">
    <property type="entry name" value="SUF_FeS_clus_asmbl_SufD"/>
</dbReference>
<dbReference type="PANTHER" id="PTHR43575:SF1">
    <property type="entry name" value="PROTEIN ABCI7, CHLOROPLASTIC"/>
    <property type="match status" value="1"/>
</dbReference>
<keyword evidence="5" id="KW-1185">Reference proteome</keyword>
<dbReference type="Pfam" id="PF19295">
    <property type="entry name" value="SufBD_N"/>
    <property type="match status" value="1"/>
</dbReference>
<protein>
    <submittedName>
        <fullName evidence="4">Fe-S cluster assembly protein SufD</fullName>
    </submittedName>
</protein>
<sequence>MTIQVSDQISNGQPLSQFAAIADRSKFANQILALYKPETSAPDTLTNKYLAEVQQEVSTNLATLNFPTTKDEEWKFTDISALAKLALTRPASDRTADLAIAQAIEKASIPEATENLITFINGAFSSQYSHIQNLGDSFQDASRRIVVGTLGTIGDDIAPILRSHLAKHPDIQDFFATLNTACLSGLAKDVAVVLIPKGVSIEAPIQLLFVSADGGIISQPRCLVVAEAHSKVTLVETYVGMDSQPYFTNTVTEIWLAESAQVHHTKVQQEGNEAFWVANTAIAQSRHSVYQGNTISLGAKLSRHNLYARQMGEQTETHLNGLAFMDSQRLADTHSSMSHDYPHGSSNQLHKCIAGDRGHAVFNGKIQVAKPAQLTDSRQLSRNLLLSAKARIDTKPQLEIFADNVKCAHGATVSQLDAEEVFYLQSRGIDAASSASLLTYAFAAEVINQIAIASLRESLSAFVLEHLG</sequence>
<gene>
    <name evidence="4" type="primary">sufD</name>
    <name evidence="4" type="ORF">V2H45_17915</name>
</gene>
<dbReference type="Pfam" id="PF01458">
    <property type="entry name" value="SUFBD_core"/>
    <property type="match status" value="1"/>
</dbReference>
<accession>A0AAW9Q6Q3</accession>
<dbReference type="InterPro" id="IPR000825">
    <property type="entry name" value="SUF_FeS_clus_asmbl_SufBD_core"/>
</dbReference>
<reference evidence="4" key="1">
    <citation type="submission" date="2024-01" db="EMBL/GenBank/DDBJ databases">
        <title>Bank of Algae and Cyanobacteria of the Azores (BACA) strain genomes.</title>
        <authorList>
            <person name="Luz R."/>
            <person name="Cordeiro R."/>
            <person name="Fonseca A."/>
            <person name="Goncalves V."/>
        </authorList>
    </citation>
    <scope>NUCLEOTIDE SEQUENCE</scope>
    <source>
        <strain evidence="4">BACA0141</strain>
    </source>
</reference>
<dbReference type="SUPFAM" id="SSF101960">
    <property type="entry name" value="Stabilizer of iron transporter SufD"/>
    <property type="match status" value="1"/>
</dbReference>
<comment type="caution">
    <text evidence="4">The sequence shown here is derived from an EMBL/GenBank/DDBJ whole genome shotgun (WGS) entry which is preliminary data.</text>
</comment>
<evidence type="ECO:0000313" key="5">
    <source>
        <dbReference type="Proteomes" id="UP001333818"/>
    </source>
</evidence>
<evidence type="ECO:0000313" key="4">
    <source>
        <dbReference type="EMBL" id="MEE3718621.1"/>
    </source>
</evidence>
<dbReference type="InterPro" id="IPR055346">
    <property type="entry name" value="Fe-S_cluster_assembly_SufBD"/>
</dbReference>
<dbReference type="GO" id="GO:0016226">
    <property type="term" value="P:iron-sulfur cluster assembly"/>
    <property type="evidence" value="ECO:0007669"/>
    <property type="project" value="InterPro"/>
</dbReference>
<proteinExistence type="inferred from homology"/>
<dbReference type="EMBL" id="JAZBJZ010000085">
    <property type="protein sequence ID" value="MEE3718621.1"/>
    <property type="molecule type" value="Genomic_DNA"/>
</dbReference>
<dbReference type="NCBIfam" id="TIGR01981">
    <property type="entry name" value="sufD"/>
    <property type="match status" value="1"/>
</dbReference>
<feature type="domain" description="SUF system FeS cluster assembly SufBD core" evidence="2">
    <location>
        <begin position="213"/>
        <end position="442"/>
    </location>
</feature>
<dbReference type="InterPro" id="IPR045595">
    <property type="entry name" value="SufBD_N"/>
</dbReference>